<protein>
    <submittedName>
        <fullName evidence="6">Stress response protein YttP</fullName>
    </submittedName>
</protein>
<dbReference type="GO" id="GO:0003700">
    <property type="term" value="F:DNA-binding transcription factor activity"/>
    <property type="evidence" value="ECO:0007669"/>
    <property type="project" value="TreeGrafter"/>
</dbReference>
<feature type="domain" description="HTH tetR-type" evidence="5">
    <location>
        <begin position="9"/>
        <end position="69"/>
    </location>
</feature>
<dbReference type="Pfam" id="PF09209">
    <property type="entry name" value="CecR_C"/>
    <property type="match status" value="1"/>
</dbReference>
<name>A0A1U9Z6S3_9HYPH</name>
<feature type="DNA-binding region" description="H-T-H motif" evidence="4">
    <location>
        <begin position="32"/>
        <end position="51"/>
    </location>
</feature>
<dbReference type="InterPro" id="IPR009057">
    <property type="entry name" value="Homeodomain-like_sf"/>
</dbReference>
<keyword evidence="3" id="KW-0804">Transcription</keyword>
<gene>
    <name evidence="6" type="primary">yttP</name>
    <name evidence="6" type="ORF">Mame_04078</name>
</gene>
<dbReference type="PANTHER" id="PTHR30055:SF234">
    <property type="entry name" value="HTH-TYPE TRANSCRIPTIONAL REGULATOR BETI"/>
    <property type="match status" value="1"/>
</dbReference>
<dbReference type="PRINTS" id="PR00455">
    <property type="entry name" value="HTHTETR"/>
</dbReference>
<dbReference type="AlphaFoldDB" id="A0A1U9Z6S3"/>
<dbReference type="SUPFAM" id="SSF46689">
    <property type="entry name" value="Homeodomain-like"/>
    <property type="match status" value="1"/>
</dbReference>
<sequence>MIENQSGAAATRQAIIAAALRLFGEYGYNAVSTRKIAELSGANIGSIAYHFGGKPGLMRACALYVIDIAKNNIGSAMLEPISAKMTPTEAREELVELMVRLVQPLTPNYDQDEISAFIMRYIALPSEAFDLLFNEFIEPLNKHLRQLLARATGRDENGEDLAILTFTLLGQAHYFKICRHVVQRSLDWDGIGQNECLKLRNAVRFNVNAIVDASATPALRRTPVHEDAV</sequence>
<evidence type="ECO:0000256" key="4">
    <source>
        <dbReference type="PROSITE-ProRule" id="PRU00335"/>
    </source>
</evidence>
<dbReference type="InterPro" id="IPR036271">
    <property type="entry name" value="Tet_transcr_reg_TetR-rel_C_sf"/>
</dbReference>
<dbReference type="RefSeq" id="WP_018066772.1">
    <property type="nucleotide sequence ID" value="NZ_AQWH01000027.1"/>
</dbReference>
<dbReference type="PROSITE" id="PS50977">
    <property type="entry name" value="HTH_TETR_2"/>
    <property type="match status" value="1"/>
</dbReference>
<dbReference type="Gene3D" id="1.10.10.60">
    <property type="entry name" value="Homeodomain-like"/>
    <property type="match status" value="1"/>
</dbReference>
<dbReference type="SUPFAM" id="SSF48498">
    <property type="entry name" value="Tetracyclin repressor-like, C-terminal domain"/>
    <property type="match status" value="1"/>
</dbReference>
<keyword evidence="7" id="KW-1185">Reference proteome</keyword>
<dbReference type="OrthoDB" id="2356263at2"/>
<keyword evidence="2 4" id="KW-0238">DNA-binding</keyword>
<dbReference type="InterPro" id="IPR001647">
    <property type="entry name" value="HTH_TetR"/>
</dbReference>
<evidence type="ECO:0000259" key="5">
    <source>
        <dbReference type="PROSITE" id="PS50977"/>
    </source>
</evidence>
<evidence type="ECO:0000256" key="2">
    <source>
        <dbReference type="ARBA" id="ARBA00023125"/>
    </source>
</evidence>
<proteinExistence type="predicted"/>
<dbReference type="GO" id="GO:0000976">
    <property type="term" value="F:transcription cis-regulatory region binding"/>
    <property type="evidence" value="ECO:0007669"/>
    <property type="project" value="TreeGrafter"/>
</dbReference>
<dbReference type="Pfam" id="PF00440">
    <property type="entry name" value="TetR_N"/>
    <property type="match status" value="1"/>
</dbReference>
<dbReference type="InterPro" id="IPR050109">
    <property type="entry name" value="HTH-type_TetR-like_transc_reg"/>
</dbReference>
<keyword evidence="1" id="KW-0805">Transcription regulation</keyword>
<evidence type="ECO:0000313" key="6">
    <source>
        <dbReference type="EMBL" id="AQZ53378.1"/>
    </source>
</evidence>
<organism evidence="6 7">
    <name type="scientific">Martelella mediterranea DSM 17316</name>
    <dbReference type="NCBI Taxonomy" id="1122214"/>
    <lineage>
        <taxon>Bacteria</taxon>
        <taxon>Pseudomonadati</taxon>
        <taxon>Pseudomonadota</taxon>
        <taxon>Alphaproteobacteria</taxon>
        <taxon>Hyphomicrobiales</taxon>
        <taxon>Aurantimonadaceae</taxon>
        <taxon>Martelella</taxon>
    </lineage>
</organism>
<dbReference type="EMBL" id="CP020330">
    <property type="protein sequence ID" value="AQZ53378.1"/>
    <property type="molecule type" value="Genomic_DNA"/>
</dbReference>
<accession>A0A1U9Z6S3</accession>
<dbReference type="InterPro" id="IPR015292">
    <property type="entry name" value="Tscrpt_reg_YbiH_C"/>
</dbReference>
<dbReference type="Gene3D" id="1.10.357.10">
    <property type="entry name" value="Tetracycline Repressor, domain 2"/>
    <property type="match status" value="1"/>
</dbReference>
<dbReference type="Proteomes" id="UP000191135">
    <property type="component" value="Chromosome"/>
</dbReference>
<evidence type="ECO:0000256" key="3">
    <source>
        <dbReference type="ARBA" id="ARBA00023163"/>
    </source>
</evidence>
<dbReference type="KEGG" id="mmed:Mame_04078"/>
<reference evidence="6 7" key="1">
    <citation type="submission" date="2017-03" db="EMBL/GenBank/DDBJ databases">
        <title>Foreign affairs: Plasmid Transfer between Roseobacters and Rhizobia.</title>
        <authorList>
            <person name="Bartling P."/>
            <person name="Bunk B."/>
            <person name="Overmann J."/>
            <person name="Brinkmann H."/>
            <person name="Petersen J."/>
        </authorList>
    </citation>
    <scope>NUCLEOTIDE SEQUENCE [LARGE SCALE GENOMIC DNA]</scope>
    <source>
        <strain evidence="6 7">MACL11</strain>
    </source>
</reference>
<evidence type="ECO:0000256" key="1">
    <source>
        <dbReference type="ARBA" id="ARBA00023015"/>
    </source>
</evidence>
<dbReference type="eggNOG" id="COG1309">
    <property type="taxonomic scope" value="Bacteria"/>
</dbReference>
<evidence type="ECO:0000313" key="7">
    <source>
        <dbReference type="Proteomes" id="UP000191135"/>
    </source>
</evidence>
<dbReference type="PANTHER" id="PTHR30055">
    <property type="entry name" value="HTH-TYPE TRANSCRIPTIONAL REGULATOR RUTR"/>
    <property type="match status" value="1"/>
</dbReference>